<dbReference type="OrthoDB" id="1892132at2"/>
<dbReference type="STRING" id="29341.RSJ17_15215"/>
<dbReference type="AlphaFoldDB" id="A0A0C1QYI0"/>
<sequence>MKINISCKLLLIPLFLFTFSNLNKVQAKNIPIEYYLYQGSNRYETSAIISNHNFDLTDNIVIASGENFQDALMAISLAKSKNAPILLVSKNEINNKVRDEIIDLKAKNAYIVGDYSNISQTVEDTLRGINLNIERVYGKDYFETSIKIASMIENADEVFIVSVDSFADSLSISTISAMKNIPILFTNKNNIPTDITNYISENNIKKSYIIGGNGVISDKIKNLLPNAVRIGGKNRYETNFNIIKHFEGELDFTNLYITKGYKFPDALSIGIVAGNNKAPILLLGDNINEDVVPKIDSLLENKTIINKFLVGEDIDNHLLKFIYEKNSHISESPKILPNKYNVEYISSFDKEIFNLTNELRKKHGIEPLIWDEKIYPIAKYKSNSMIQLNYFSHGNPNYNNNGPEALAEAFNYKYSGYGENILMAASDNTSKYNAKNLFTLWLNSPSHKANMLDSKHKKMSVSIVRVQNLKGFKYIYYGTQHFSS</sequence>
<dbReference type="SUPFAM" id="SSF55797">
    <property type="entry name" value="PR-1-like"/>
    <property type="match status" value="1"/>
</dbReference>
<accession>A0A0C1QYI0</accession>
<dbReference type="InterPro" id="IPR035940">
    <property type="entry name" value="CAP_sf"/>
</dbReference>
<dbReference type="Proteomes" id="UP000031366">
    <property type="component" value="Unassembled WGS sequence"/>
</dbReference>
<dbReference type="Gene3D" id="3.40.50.12090">
    <property type="match status" value="2"/>
</dbReference>
<dbReference type="CDD" id="cd05379">
    <property type="entry name" value="CAP_bacterial"/>
    <property type="match status" value="1"/>
</dbReference>
<feature type="chain" id="PRO_5039618838" evidence="1">
    <location>
        <begin position="24"/>
        <end position="484"/>
    </location>
</feature>
<gene>
    <name evidence="3" type="ORF">U732_2063</name>
</gene>
<dbReference type="Gene3D" id="3.40.33.10">
    <property type="entry name" value="CAP"/>
    <property type="match status" value="1"/>
</dbReference>
<evidence type="ECO:0000259" key="2">
    <source>
        <dbReference type="Pfam" id="PF00188"/>
    </source>
</evidence>
<keyword evidence="1" id="KW-0732">Signal</keyword>
<dbReference type="PANTHER" id="PTHR30032:SF8">
    <property type="entry name" value="GERMINATION-SPECIFIC N-ACETYLMURAMOYL-L-ALANINE AMIDASE"/>
    <property type="match status" value="1"/>
</dbReference>
<feature type="signal peptide" evidence="1">
    <location>
        <begin position="1"/>
        <end position="23"/>
    </location>
</feature>
<name>A0A0C1QYI0_9CLOT</name>
<dbReference type="InterPro" id="IPR007253">
    <property type="entry name" value="Cell_wall-bd_2"/>
</dbReference>
<feature type="domain" description="SCP" evidence="2">
    <location>
        <begin position="353"/>
        <end position="477"/>
    </location>
</feature>
<comment type="caution">
    <text evidence="3">The sequence shown here is derived from an EMBL/GenBank/DDBJ whole genome shotgun (WGS) entry which is preliminary data.</text>
</comment>
<evidence type="ECO:0000313" key="3">
    <source>
        <dbReference type="EMBL" id="KIE46092.1"/>
    </source>
</evidence>
<dbReference type="Pfam" id="PF04122">
    <property type="entry name" value="CW_binding_2"/>
    <property type="match status" value="3"/>
</dbReference>
<proteinExistence type="predicted"/>
<organism evidence="3 4">
    <name type="scientific">Clostridium argentinense CDC 2741</name>
    <dbReference type="NCBI Taxonomy" id="1418104"/>
    <lineage>
        <taxon>Bacteria</taxon>
        <taxon>Bacillati</taxon>
        <taxon>Bacillota</taxon>
        <taxon>Clostridia</taxon>
        <taxon>Eubacteriales</taxon>
        <taxon>Clostridiaceae</taxon>
        <taxon>Clostridium</taxon>
    </lineage>
</organism>
<dbReference type="InterPro" id="IPR051922">
    <property type="entry name" value="Bact_Sporulation_Assoc"/>
</dbReference>
<evidence type="ECO:0000256" key="1">
    <source>
        <dbReference type="SAM" id="SignalP"/>
    </source>
</evidence>
<dbReference type="PANTHER" id="PTHR30032">
    <property type="entry name" value="N-ACETYLMURAMOYL-L-ALANINE AMIDASE-RELATED"/>
    <property type="match status" value="1"/>
</dbReference>
<evidence type="ECO:0000313" key="4">
    <source>
        <dbReference type="Proteomes" id="UP000031366"/>
    </source>
</evidence>
<dbReference type="InterPro" id="IPR014044">
    <property type="entry name" value="CAP_dom"/>
</dbReference>
<reference evidence="3 4" key="1">
    <citation type="journal article" date="2015" name="Infect. Genet. Evol.">
        <title>Genomic sequences of six botulinum neurotoxin-producing strains representing three clostridial species illustrate the mobility and diversity of botulinum neurotoxin genes.</title>
        <authorList>
            <person name="Smith T.J."/>
            <person name="Hill K.K."/>
            <person name="Xie G."/>
            <person name="Foley B.T."/>
            <person name="Williamson C.H."/>
            <person name="Foster J.T."/>
            <person name="Johnson S.L."/>
            <person name="Chertkov O."/>
            <person name="Teshima H."/>
            <person name="Gibbons H.S."/>
            <person name="Johnsky L.A."/>
            <person name="Karavis M.A."/>
            <person name="Smith L.A."/>
        </authorList>
    </citation>
    <scope>NUCLEOTIDE SEQUENCE [LARGE SCALE GENOMIC DNA]</scope>
    <source>
        <strain evidence="3 4">CDC 2741</strain>
    </source>
</reference>
<protein>
    <submittedName>
        <fullName evidence="3">Cell wall binding repeat 2 family protein</fullName>
    </submittedName>
</protein>
<dbReference type="RefSeq" id="WP_052268146.1">
    <property type="nucleotide sequence ID" value="NZ_AYSO01000017.1"/>
</dbReference>
<keyword evidence="4" id="KW-1185">Reference proteome</keyword>
<dbReference type="EMBL" id="AYSO01000017">
    <property type="protein sequence ID" value="KIE46092.1"/>
    <property type="molecule type" value="Genomic_DNA"/>
</dbReference>
<dbReference type="Pfam" id="PF00188">
    <property type="entry name" value="CAP"/>
    <property type="match status" value="1"/>
</dbReference>